<accession>A0A1A8UB77</accession>
<dbReference type="EMBL" id="HAEJ01004908">
    <property type="protein sequence ID" value="SBS45365.1"/>
    <property type="molecule type" value="Transcribed_RNA"/>
</dbReference>
<reference evidence="2" key="1">
    <citation type="submission" date="2016-05" db="EMBL/GenBank/DDBJ databases">
        <authorList>
            <person name="Lavstsen T."/>
            <person name="Jespersen J.S."/>
        </authorList>
    </citation>
    <scope>NUCLEOTIDE SEQUENCE</scope>
    <source>
        <tissue evidence="2">Brain</tissue>
    </source>
</reference>
<gene>
    <name evidence="2" type="primary">RSPO3</name>
</gene>
<dbReference type="AlphaFoldDB" id="A0A1A8UB77"/>
<sequence length="69" mass="8192">WLSYLLRLQRLSVLQATLIHAFGEDRDEADRGVHDFLSSWLSWQSLPREKHLHKVQVGVRLLLHQELLH</sequence>
<name>A0A1A8UB77_NOTFU</name>
<keyword evidence="1" id="KW-0732">Signal</keyword>
<evidence type="ECO:0000313" key="2">
    <source>
        <dbReference type="EMBL" id="SBS45365.1"/>
    </source>
</evidence>
<organism evidence="2">
    <name type="scientific">Nothobranchius furzeri</name>
    <name type="common">Turquoise killifish</name>
    <dbReference type="NCBI Taxonomy" id="105023"/>
    <lineage>
        <taxon>Eukaryota</taxon>
        <taxon>Metazoa</taxon>
        <taxon>Chordata</taxon>
        <taxon>Craniata</taxon>
        <taxon>Vertebrata</taxon>
        <taxon>Euteleostomi</taxon>
        <taxon>Actinopterygii</taxon>
        <taxon>Neopterygii</taxon>
        <taxon>Teleostei</taxon>
        <taxon>Neoteleostei</taxon>
        <taxon>Acanthomorphata</taxon>
        <taxon>Ovalentaria</taxon>
        <taxon>Atherinomorphae</taxon>
        <taxon>Cyprinodontiformes</taxon>
        <taxon>Nothobranchiidae</taxon>
        <taxon>Nothobranchius</taxon>
    </lineage>
</organism>
<evidence type="ECO:0000256" key="1">
    <source>
        <dbReference type="SAM" id="SignalP"/>
    </source>
</evidence>
<proteinExistence type="predicted"/>
<feature type="non-terminal residue" evidence="2">
    <location>
        <position position="1"/>
    </location>
</feature>
<feature type="non-terminal residue" evidence="2">
    <location>
        <position position="69"/>
    </location>
</feature>
<protein>
    <submittedName>
        <fullName evidence="2">R-spondin 3 homolog</fullName>
    </submittedName>
</protein>
<reference evidence="2" key="2">
    <citation type="submission" date="2016-06" db="EMBL/GenBank/DDBJ databases">
        <title>The genome of a short-lived fish provides insights into sex chromosome evolution and the genetic control of aging.</title>
        <authorList>
            <person name="Reichwald K."/>
            <person name="Felder M."/>
            <person name="Petzold A."/>
            <person name="Koch P."/>
            <person name="Groth M."/>
            <person name="Platzer M."/>
        </authorList>
    </citation>
    <scope>NUCLEOTIDE SEQUENCE</scope>
    <source>
        <tissue evidence="2">Brain</tissue>
    </source>
</reference>
<feature type="signal peptide" evidence="1">
    <location>
        <begin position="1"/>
        <end position="16"/>
    </location>
</feature>
<feature type="chain" id="PRO_5008379631" evidence="1">
    <location>
        <begin position="17"/>
        <end position="69"/>
    </location>
</feature>